<gene>
    <name evidence="1" type="ORF">N8T08_008126</name>
</gene>
<protein>
    <submittedName>
        <fullName evidence="1">Uncharacterized protein</fullName>
    </submittedName>
</protein>
<proteinExistence type="predicted"/>
<dbReference type="Proteomes" id="UP001177260">
    <property type="component" value="Unassembled WGS sequence"/>
</dbReference>
<accession>A0ACC3AWD6</accession>
<organism evidence="1 2">
    <name type="scientific">Aspergillus melleus</name>
    <dbReference type="NCBI Taxonomy" id="138277"/>
    <lineage>
        <taxon>Eukaryota</taxon>
        <taxon>Fungi</taxon>
        <taxon>Dikarya</taxon>
        <taxon>Ascomycota</taxon>
        <taxon>Pezizomycotina</taxon>
        <taxon>Eurotiomycetes</taxon>
        <taxon>Eurotiomycetidae</taxon>
        <taxon>Eurotiales</taxon>
        <taxon>Aspergillaceae</taxon>
        <taxon>Aspergillus</taxon>
        <taxon>Aspergillus subgen. Circumdati</taxon>
    </lineage>
</organism>
<dbReference type="EMBL" id="JAOPJF010000053">
    <property type="protein sequence ID" value="KAK1142200.1"/>
    <property type="molecule type" value="Genomic_DNA"/>
</dbReference>
<evidence type="ECO:0000313" key="2">
    <source>
        <dbReference type="Proteomes" id="UP001177260"/>
    </source>
</evidence>
<reference evidence="1 2" key="1">
    <citation type="journal article" date="2023" name="ACS Omega">
        <title>Identification of the Neoaspergillic Acid Biosynthesis Gene Cluster by Establishing an In Vitro CRISPR-Ribonucleoprotein Genetic System in Aspergillus melleus.</title>
        <authorList>
            <person name="Yuan B."/>
            <person name="Grau M.F."/>
            <person name="Murata R.M."/>
            <person name="Torok T."/>
            <person name="Venkateswaran K."/>
            <person name="Stajich J.E."/>
            <person name="Wang C.C.C."/>
        </authorList>
    </citation>
    <scope>NUCLEOTIDE SEQUENCE [LARGE SCALE GENOMIC DNA]</scope>
    <source>
        <strain evidence="1 2">IMV 1140</strain>
    </source>
</reference>
<keyword evidence="2" id="KW-1185">Reference proteome</keyword>
<sequence>MAFIAFIASIVPSLTALGVLVACVVIFYVFNTVVYNLWFHPLRHYPGSKFDAGTRLPYTFHLLRGSITPRTKQLHEKYGHIVRVAPDVLSYTCGEAWNDIYGLKQSSMRGGFPKDPKYYIKAPNEASNISNANDQDHRRLRRVQAHAFSEKALSLQEAYVQTYIDLFISRLGDEIDSTGKGTINAVQWFNYLTTDIIGELAFGKSFGGLENNEMHPWLKNLFWSLKTFAFSREMSHYPNLIAYAILALMVPRGQLMHQKNAIVFGAEQARKRLKRGTDRPDFMSYILRHNDKRGMSEEEIAGSSIALIIAGSETTATLMSGLTYLLLKNPSTLQRITSVIRHDFADPSEMTFLELPKHEYINAVLSEGLRLYPPAADSLFRVVPSEGGIVAGQFVPPKTSVTVNLFAAFRSPLNFHRPNEFIPERLAWVEMRMILAHLLWHYDLEDIMPESMNWIEKQKIYMLWEKSDLTIRIRKRH</sequence>
<comment type="caution">
    <text evidence="1">The sequence shown here is derived from an EMBL/GenBank/DDBJ whole genome shotgun (WGS) entry which is preliminary data.</text>
</comment>
<evidence type="ECO:0000313" key="1">
    <source>
        <dbReference type="EMBL" id="KAK1142200.1"/>
    </source>
</evidence>
<name>A0ACC3AWD6_9EURO</name>